<dbReference type="Gene3D" id="1.10.630.10">
    <property type="entry name" value="Cytochrome P450"/>
    <property type="match status" value="1"/>
</dbReference>
<keyword evidence="12 16" id="KW-0472">Membrane</keyword>
<evidence type="ECO:0000256" key="5">
    <source>
        <dbReference type="ARBA" id="ARBA00022617"/>
    </source>
</evidence>
<keyword evidence="6 16" id="KW-0812">Transmembrane</keyword>
<comment type="pathway">
    <text evidence="3">Hormone biosynthesis.</text>
</comment>
<organism evidence="17 18">
    <name type="scientific">Panicum virgatum</name>
    <name type="common">Blackwell switchgrass</name>
    <dbReference type="NCBI Taxonomy" id="38727"/>
    <lineage>
        <taxon>Eukaryota</taxon>
        <taxon>Viridiplantae</taxon>
        <taxon>Streptophyta</taxon>
        <taxon>Embryophyta</taxon>
        <taxon>Tracheophyta</taxon>
        <taxon>Spermatophyta</taxon>
        <taxon>Magnoliopsida</taxon>
        <taxon>Liliopsida</taxon>
        <taxon>Poales</taxon>
        <taxon>Poaceae</taxon>
        <taxon>PACMAD clade</taxon>
        <taxon>Panicoideae</taxon>
        <taxon>Panicodae</taxon>
        <taxon>Paniceae</taxon>
        <taxon>Panicinae</taxon>
        <taxon>Panicum</taxon>
        <taxon>Panicum sect. Hiantes</taxon>
    </lineage>
</organism>
<comment type="pathway">
    <text evidence="13">Plant hormone biosynthesis; gibberellin biosynthesis.</text>
</comment>
<reference evidence="17" key="1">
    <citation type="submission" date="2020-05" db="EMBL/GenBank/DDBJ databases">
        <title>WGS assembly of Panicum virgatum.</title>
        <authorList>
            <person name="Lovell J.T."/>
            <person name="Jenkins J."/>
            <person name="Shu S."/>
            <person name="Juenger T.E."/>
            <person name="Schmutz J."/>
        </authorList>
    </citation>
    <scope>NUCLEOTIDE SEQUENCE</scope>
    <source>
        <strain evidence="17">AP13</strain>
    </source>
</reference>
<dbReference type="GO" id="GO:0016125">
    <property type="term" value="P:sterol metabolic process"/>
    <property type="evidence" value="ECO:0007669"/>
    <property type="project" value="TreeGrafter"/>
</dbReference>
<evidence type="ECO:0000256" key="9">
    <source>
        <dbReference type="ARBA" id="ARBA00023002"/>
    </source>
</evidence>
<keyword evidence="18" id="KW-1185">Reference proteome</keyword>
<comment type="subcellular location">
    <subcellularLocation>
        <location evidence="2">Membrane</location>
        <topology evidence="2">Single-pass membrane protein</topology>
    </subcellularLocation>
</comment>
<evidence type="ECO:0000256" key="8">
    <source>
        <dbReference type="ARBA" id="ARBA00022989"/>
    </source>
</evidence>
<accession>A0A8T0R7V9</accession>
<dbReference type="AlphaFoldDB" id="A0A8T0R7V9"/>
<dbReference type="Pfam" id="PF00067">
    <property type="entry name" value="p450"/>
    <property type="match status" value="1"/>
</dbReference>
<dbReference type="GO" id="GO:0051777">
    <property type="term" value="F:ent-kaurenoic acid monooxygenase activity"/>
    <property type="evidence" value="ECO:0007669"/>
    <property type="project" value="TreeGrafter"/>
</dbReference>
<dbReference type="SUPFAM" id="SSF48264">
    <property type="entry name" value="Cytochrome P450"/>
    <property type="match status" value="1"/>
</dbReference>
<dbReference type="PRINTS" id="PR00385">
    <property type="entry name" value="P450"/>
</dbReference>
<dbReference type="PRINTS" id="PR00463">
    <property type="entry name" value="EP450I"/>
</dbReference>
<evidence type="ECO:0000256" key="6">
    <source>
        <dbReference type="ARBA" id="ARBA00022692"/>
    </source>
</evidence>
<dbReference type="GO" id="GO:0005783">
    <property type="term" value="C:endoplasmic reticulum"/>
    <property type="evidence" value="ECO:0007669"/>
    <property type="project" value="TreeGrafter"/>
</dbReference>
<feature type="transmembrane region" description="Helical" evidence="16">
    <location>
        <begin position="12"/>
        <end position="35"/>
    </location>
</feature>
<dbReference type="GO" id="GO:0010268">
    <property type="term" value="P:brassinosteroid homeostasis"/>
    <property type="evidence" value="ECO:0007669"/>
    <property type="project" value="TreeGrafter"/>
</dbReference>
<evidence type="ECO:0000256" key="10">
    <source>
        <dbReference type="ARBA" id="ARBA00023004"/>
    </source>
</evidence>
<dbReference type="PANTHER" id="PTHR24286">
    <property type="entry name" value="CYTOCHROME P450 26"/>
    <property type="match status" value="1"/>
</dbReference>
<dbReference type="InterPro" id="IPR002401">
    <property type="entry name" value="Cyt_P450_E_grp-I"/>
</dbReference>
<keyword evidence="7 14" id="KW-0479">Metal-binding</keyword>
<comment type="similarity">
    <text evidence="4 15">Belongs to the cytochrome P450 family.</text>
</comment>
<keyword evidence="11 15" id="KW-0503">Monooxygenase</keyword>
<evidence type="ECO:0000256" key="16">
    <source>
        <dbReference type="SAM" id="Phobius"/>
    </source>
</evidence>
<proteinExistence type="inferred from homology"/>
<dbReference type="InterPro" id="IPR036396">
    <property type="entry name" value="Cyt_P450_sf"/>
</dbReference>
<evidence type="ECO:0000256" key="11">
    <source>
        <dbReference type="ARBA" id="ARBA00023033"/>
    </source>
</evidence>
<comment type="caution">
    <text evidence="17">The sequence shown here is derived from an EMBL/GenBank/DDBJ whole genome shotgun (WGS) entry which is preliminary data.</text>
</comment>
<keyword evidence="5 14" id="KW-0349">Heme</keyword>
<evidence type="ECO:0000256" key="13">
    <source>
        <dbReference type="ARBA" id="ARBA00037909"/>
    </source>
</evidence>
<evidence type="ECO:0000256" key="12">
    <source>
        <dbReference type="ARBA" id="ARBA00023136"/>
    </source>
</evidence>
<evidence type="ECO:0000313" key="17">
    <source>
        <dbReference type="EMBL" id="KAG2581155.1"/>
    </source>
</evidence>
<dbReference type="GO" id="GO:0016132">
    <property type="term" value="P:brassinosteroid biosynthetic process"/>
    <property type="evidence" value="ECO:0007669"/>
    <property type="project" value="TreeGrafter"/>
</dbReference>
<evidence type="ECO:0000256" key="2">
    <source>
        <dbReference type="ARBA" id="ARBA00004167"/>
    </source>
</evidence>
<dbReference type="Proteomes" id="UP000823388">
    <property type="component" value="Chromosome 6K"/>
</dbReference>
<dbReference type="GO" id="GO:0020037">
    <property type="term" value="F:heme binding"/>
    <property type="evidence" value="ECO:0007669"/>
    <property type="project" value="InterPro"/>
</dbReference>
<keyword evidence="8 16" id="KW-1133">Transmembrane helix</keyword>
<keyword evidence="9 15" id="KW-0560">Oxidoreductase</keyword>
<sequence>MGEGAAAGLPAAMWWPTTAAAAVVLVGAVLLLLFLDAAARALHGWYREAPLGAARRARLPPGEMGWPVVGAMWAFLRAFKSGKPDAFVSSFVRRFGRTGVYRAFMFSSPTILATTPEACKQVLMDDDNFITGWPKATVALIGPKSFVAMPYDEHRRLRKLTAAPINGFDALTAYLPFIDRTVRSSLRAWASESADGGEVAFLTELRRMTFKIIVQIFLGGAGEATMRALERSYTDLNYGMRAMAINLPGFAYRRALGARRRLVSVLQGVLDERRASTAKAGFARSGGMDMMDRLIEAEDEHGRRLDDDEIIDILIMYLNAGHESSGHITMWATVFLQENPDIFAKAKAEQEAIMRSIPADQQGLTLRDFRKMEYLSQVIDETLRFVNISFVSFRQATKDVFVNGYLIPKGWKVQLWYRSVHMDPQVYPDPKKFNPSRWEGHSPRAGTFLPFGLGARLCPGNDLAKLEISVFLHHFLLGYRLTRTNPNCRVRYLPHPRPVDNCLAKITKVSDDY</sequence>
<name>A0A8T0R7V9_PANVG</name>
<evidence type="ECO:0000256" key="3">
    <source>
        <dbReference type="ARBA" id="ARBA00004972"/>
    </source>
</evidence>
<dbReference type="PANTHER" id="PTHR24286:SF356">
    <property type="entry name" value="ENT-KAURENOIC ACID OXIDASE 2"/>
    <property type="match status" value="1"/>
</dbReference>
<protein>
    <submittedName>
        <fullName evidence="17">Uncharacterized protein</fullName>
    </submittedName>
</protein>
<dbReference type="GO" id="GO:0009686">
    <property type="term" value="P:gibberellin biosynthetic process"/>
    <property type="evidence" value="ECO:0007669"/>
    <property type="project" value="UniProtKB-ARBA"/>
</dbReference>
<evidence type="ECO:0000313" key="18">
    <source>
        <dbReference type="Proteomes" id="UP000823388"/>
    </source>
</evidence>
<gene>
    <name evidence="17" type="ORF">PVAP13_6KG017001</name>
</gene>
<dbReference type="GO" id="GO:0005506">
    <property type="term" value="F:iron ion binding"/>
    <property type="evidence" value="ECO:0007669"/>
    <property type="project" value="InterPro"/>
</dbReference>
<dbReference type="FunFam" id="1.10.630.10:FF:000052">
    <property type="entry name" value="Ent-kaurenoic acid oxidase"/>
    <property type="match status" value="1"/>
</dbReference>
<dbReference type="PROSITE" id="PS00086">
    <property type="entry name" value="CYTOCHROME_P450"/>
    <property type="match status" value="1"/>
</dbReference>
<dbReference type="InterPro" id="IPR017972">
    <property type="entry name" value="Cyt_P450_CS"/>
</dbReference>
<evidence type="ECO:0000256" key="1">
    <source>
        <dbReference type="ARBA" id="ARBA00001971"/>
    </source>
</evidence>
<evidence type="ECO:0000256" key="7">
    <source>
        <dbReference type="ARBA" id="ARBA00022723"/>
    </source>
</evidence>
<dbReference type="InterPro" id="IPR001128">
    <property type="entry name" value="Cyt_P450"/>
</dbReference>
<dbReference type="EMBL" id="CM029047">
    <property type="protein sequence ID" value="KAG2581155.1"/>
    <property type="molecule type" value="Genomic_DNA"/>
</dbReference>
<dbReference type="GO" id="GO:0016020">
    <property type="term" value="C:membrane"/>
    <property type="evidence" value="ECO:0007669"/>
    <property type="project" value="UniProtKB-SubCell"/>
</dbReference>
<keyword evidence="10 14" id="KW-0408">Iron</keyword>
<feature type="binding site" description="axial binding residue" evidence="14">
    <location>
        <position position="458"/>
    </location>
    <ligand>
        <name>heme</name>
        <dbReference type="ChEBI" id="CHEBI:30413"/>
    </ligand>
    <ligandPart>
        <name>Fe</name>
        <dbReference type="ChEBI" id="CHEBI:18248"/>
    </ligandPart>
</feature>
<comment type="cofactor">
    <cofactor evidence="1 14">
        <name>heme</name>
        <dbReference type="ChEBI" id="CHEBI:30413"/>
    </cofactor>
</comment>
<dbReference type="OrthoDB" id="1470350at2759"/>
<evidence type="ECO:0000256" key="14">
    <source>
        <dbReference type="PIRSR" id="PIRSR602401-1"/>
    </source>
</evidence>
<evidence type="ECO:0000256" key="15">
    <source>
        <dbReference type="RuleBase" id="RU000461"/>
    </source>
</evidence>
<evidence type="ECO:0000256" key="4">
    <source>
        <dbReference type="ARBA" id="ARBA00010617"/>
    </source>
</evidence>